<keyword evidence="14" id="KW-1185">Reference proteome</keyword>
<evidence type="ECO:0000313" key="13">
    <source>
        <dbReference type="EMBL" id="AVR95515.1"/>
    </source>
</evidence>
<evidence type="ECO:0000256" key="1">
    <source>
        <dbReference type="ARBA" id="ARBA00001049"/>
    </source>
</evidence>
<dbReference type="GO" id="GO:0036374">
    <property type="term" value="F:glutathione hydrolase activity"/>
    <property type="evidence" value="ECO:0007669"/>
    <property type="project" value="UniProtKB-UniRule"/>
</dbReference>
<protein>
    <recommendedName>
        <fullName evidence="11">Glutathione hydrolase proenzyme</fullName>
        <ecNumber evidence="11">2.3.2.2</ecNumber>
        <ecNumber evidence="11">3.4.19.13</ecNumber>
    </recommendedName>
    <component>
        <recommendedName>
            <fullName evidence="11">Glutathione hydrolase large chain</fullName>
        </recommendedName>
    </component>
    <component>
        <recommendedName>
            <fullName evidence="11">Glutathione hydrolase small chain</fullName>
        </recommendedName>
    </component>
</protein>
<keyword evidence="5 11" id="KW-0378">Hydrolase</keyword>
<comment type="subunit">
    <text evidence="11">This enzyme consists of two polypeptide chains, which are synthesized in precursor form from a single polypeptide.</text>
</comment>
<dbReference type="NCBIfam" id="TIGR00066">
    <property type="entry name" value="g_glut_trans"/>
    <property type="match status" value="1"/>
</dbReference>
<comment type="similarity">
    <text evidence="3 11">Belongs to the gamma-glutamyltransferase family.</text>
</comment>
<proteinExistence type="inferred from homology"/>
<comment type="PTM">
    <text evidence="11">Cleaved by autocatalysis into a large and a small subunit.</text>
</comment>
<keyword evidence="6 11" id="KW-0865">Zymogen</keyword>
<evidence type="ECO:0000256" key="3">
    <source>
        <dbReference type="ARBA" id="ARBA00009381"/>
    </source>
</evidence>
<evidence type="ECO:0000256" key="11">
    <source>
        <dbReference type="RuleBase" id="RU368036"/>
    </source>
</evidence>
<dbReference type="EMBL" id="CP028324">
    <property type="protein sequence ID" value="AVR95515.1"/>
    <property type="molecule type" value="Genomic_DNA"/>
</dbReference>
<dbReference type="GO" id="GO:0103068">
    <property type="term" value="F:leukotriene C4 gamma-glutamyl transferase activity"/>
    <property type="evidence" value="ECO:0007669"/>
    <property type="project" value="UniProtKB-EC"/>
</dbReference>
<organism evidence="13 14">
    <name type="scientific">Pseudoduganella armeniaca</name>
    <dbReference type="NCBI Taxonomy" id="2072590"/>
    <lineage>
        <taxon>Bacteria</taxon>
        <taxon>Pseudomonadati</taxon>
        <taxon>Pseudomonadota</taxon>
        <taxon>Betaproteobacteria</taxon>
        <taxon>Burkholderiales</taxon>
        <taxon>Oxalobacteraceae</taxon>
        <taxon>Telluria group</taxon>
        <taxon>Pseudoduganella</taxon>
    </lineage>
</organism>
<dbReference type="InterPro" id="IPR043138">
    <property type="entry name" value="GGT_lsub"/>
</dbReference>
<dbReference type="Pfam" id="PF01019">
    <property type="entry name" value="G_glu_transpept"/>
    <property type="match status" value="1"/>
</dbReference>
<dbReference type="EC" id="2.3.2.2" evidence="11"/>
<gene>
    <name evidence="13" type="primary">ggt</name>
    <name evidence="13" type="ORF">C9I28_07080</name>
</gene>
<sequence>MPIRLTLCTIVLTIAVTAHAKTPVATGTGGAVATISEQASQSAMTILNQGGNAIDAAVAAAATLSVTDPFSCGIGGGGFMVVYLAKEKRVITIDHRETAPAAYMPTVFTANGKELDFDTVVASGLSVGVPGTVRGWHEALQRYGTMSFGQVLAPAIKVAQGGFVVNDNFSRLVEENTAKFRQFPATAALYLRNGKAIKPGTLLRNPDLAQTYRMLGKGGVRAFYEGPIARAIVDAVNRPPVGTGASVRGGSMTLADLANYEARLRQPVRSSYRGYDLYGMGLPGSGGIAVAEALNILEGFDLGKLPRAQAEHLYLEASRLAFADRNAYLADPEYVEAPVAGLLSKEYAAKRRALIDQQKAAAAPVAAGDPYPFQSDASVPLRPSNARLQRESAHTTHLAVSDKQGNIVAYTFTIESWGGSGIVVPGHGFLLNNELTDFDFTGPHPNVVEGGKRPRSSMAPTIVLRDGKPAFTVGSPGGATIITTVLQTIVNHVDFGMPMDEAIAAPRLSQRNAAETDVEPGFAGSAQATALAGHGQRWSGKPEEIGAANAIVFNPDGTVTAVSETRRHGVGSALVQKKPH</sequence>
<keyword evidence="7 11" id="KW-0012">Acyltransferase</keyword>
<reference evidence="13 14" key="1">
    <citation type="submission" date="2018-03" db="EMBL/GenBank/DDBJ databases">
        <title>Massilia armeniaca sp. nov., isolated from desert soil.</title>
        <authorList>
            <person name="Huang H."/>
            <person name="Ren M."/>
        </authorList>
    </citation>
    <scope>NUCLEOTIDE SEQUENCE [LARGE SCALE GENOMIC DNA]</scope>
    <source>
        <strain evidence="13 14">ZMN-3</strain>
    </source>
</reference>
<evidence type="ECO:0000256" key="5">
    <source>
        <dbReference type="ARBA" id="ARBA00022801"/>
    </source>
</evidence>
<evidence type="ECO:0000256" key="8">
    <source>
        <dbReference type="ARBA" id="ARBA00047417"/>
    </source>
</evidence>
<dbReference type="InterPro" id="IPR043137">
    <property type="entry name" value="GGT_ssub_C"/>
</dbReference>
<keyword evidence="12" id="KW-0732">Signal</keyword>
<dbReference type="PANTHER" id="PTHR43199">
    <property type="entry name" value="GLUTATHIONE HYDROLASE"/>
    <property type="match status" value="1"/>
</dbReference>
<dbReference type="Proteomes" id="UP000240505">
    <property type="component" value="Chromosome"/>
</dbReference>
<keyword evidence="4 11" id="KW-0808">Transferase</keyword>
<dbReference type="InterPro" id="IPR029055">
    <property type="entry name" value="Ntn_hydrolases_N"/>
</dbReference>
<dbReference type="SUPFAM" id="SSF56235">
    <property type="entry name" value="N-terminal nucleophile aminohydrolases (Ntn hydrolases)"/>
    <property type="match status" value="1"/>
</dbReference>
<feature type="binding site" evidence="10">
    <location>
        <begin position="456"/>
        <end position="457"/>
    </location>
    <ligand>
        <name>L-glutamate</name>
        <dbReference type="ChEBI" id="CHEBI:29985"/>
    </ligand>
</feature>
<comment type="catalytic activity">
    <reaction evidence="1 11">
        <text>an S-substituted glutathione + H2O = an S-substituted L-cysteinylglycine + L-glutamate</text>
        <dbReference type="Rhea" id="RHEA:59468"/>
        <dbReference type="ChEBI" id="CHEBI:15377"/>
        <dbReference type="ChEBI" id="CHEBI:29985"/>
        <dbReference type="ChEBI" id="CHEBI:90779"/>
        <dbReference type="ChEBI" id="CHEBI:143103"/>
        <dbReference type="EC" id="3.4.19.13"/>
    </reaction>
</comment>
<evidence type="ECO:0000256" key="12">
    <source>
        <dbReference type="SAM" id="SignalP"/>
    </source>
</evidence>
<feature type="binding site" evidence="10">
    <location>
        <position position="478"/>
    </location>
    <ligand>
        <name>L-glutamate</name>
        <dbReference type="ChEBI" id="CHEBI:29985"/>
    </ligand>
</feature>
<evidence type="ECO:0000256" key="7">
    <source>
        <dbReference type="ARBA" id="ARBA00023315"/>
    </source>
</evidence>
<accession>A0A2R4C7E1</accession>
<dbReference type="RefSeq" id="WP_107140866.1">
    <property type="nucleotide sequence ID" value="NZ_CP028324.1"/>
</dbReference>
<dbReference type="PRINTS" id="PR01210">
    <property type="entry name" value="GGTRANSPTASE"/>
</dbReference>
<feature type="binding site" evidence="10">
    <location>
        <position position="96"/>
    </location>
    <ligand>
        <name>L-glutamate</name>
        <dbReference type="ChEBI" id="CHEBI:29985"/>
    </ligand>
</feature>
<dbReference type="KEGG" id="masz:C9I28_07080"/>
<comment type="pathway">
    <text evidence="11">Sulfur metabolism; glutathione metabolism.</text>
</comment>
<feature type="signal peptide" evidence="12">
    <location>
        <begin position="1"/>
        <end position="20"/>
    </location>
</feature>
<dbReference type="AlphaFoldDB" id="A0A2R4C7E1"/>
<dbReference type="UniPathway" id="UPA00204"/>
<dbReference type="EC" id="3.4.19.13" evidence="11"/>
<keyword evidence="11" id="KW-0317">Glutathione biosynthesis</keyword>
<feature type="active site" description="Nucleophile" evidence="9">
    <location>
        <position position="395"/>
    </location>
</feature>
<dbReference type="InterPro" id="IPR000101">
    <property type="entry name" value="GGT_peptidase"/>
</dbReference>
<dbReference type="GO" id="GO:0006751">
    <property type="term" value="P:glutathione catabolic process"/>
    <property type="evidence" value="ECO:0007669"/>
    <property type="project" value="UniProtKB-UniRule"/>
</dbReference>
<feature type="binding site" evidence="10">
    <location>
        <position position="437"/>
    </location>
    <ligand>
        <name>L-glutamate</name>
        <dbReference type="ChEBI" id="CHEBI:29985"/>
    </ligand>
</feature>
<feature type="chain" id="PRO_5015348187" description="Glutathione hydrolase proenzyme" evidence="12">
    <location>
        <begin position="21"/>
        <end position="580"/>
    </location>
</feature>
<evidence type="ECO:0000256" key="6">
    <source>
        <dbReference type="ARBA" id="ARBA00023145"/>
    </source>
</evidence>
<evidence type="ECO:0000256" key="4">
    <source>
        <dbReference type="ARBA" id="ARBA00022679"/>
    </source>
</evidence>
<dbReference type="OrthoDB" id="5297205at2"/>
<dbReference type="InterPro" id="IPR051792">
    <property type="entry name" value="GGT_bact"/>
</dbReference>
<comment type="catalytic activity">
    <reaction evidence="8 11">
        <text>an N-terminal (5-L-glutamyl)-[peptide] + an alpha-amino acid = 5-L-glutamyl amino acid + an N-terminal L-alpha-aminoacyl-[peptide]</text>
        <dbReference type="Rhea" id="RHEA:23904"/>
        <dbReference type="Rhea" id="RHEA-COMP:9780"/>
        <dbReference type="Rhea" id="RHEA-COMP:9795"/>
        <dbReference type="ChEBI" id="CHEBI:77644"/>
        <dbReference type="ChEBI" id="CHEBI:78597"/>
        <dbReference type="ChEBI" id="CHEBI:78599"/>
        <dbReference type="ChEBI" id="CHEBI:78608"/>
        <dbReference type="EC" id="2.3.2.2"/>
    </reaction>
</comment>
<evidence type="ECO:0000256" key="9">
    <source>
        <dbReference type="PIRSR" id="PIRSR600101-1"/>
    </source>
</evidence>
<comment type="catalytic activity">
    <reaction evidence="2 11">
        <text>glutathione + H2O = L-cysteinylglycine + L-glutamate</text>
        <dbReference type="Rhea" id="RHEA:28807"/>
        <dbReference type="ChEBI" id="CHEBI:15377"/>
        <dbReference type="ChEBI" id="CHEBI:29985"/>
        <dbReference type="ChEBI" id="CHEBI:57925"/>
        <dbReference type="ChEBI" id="CHEBI:61694"/>
        <dbReference type="EC" id="3.4.19.13"/>
    </reaction>
</comment>
<name>A0A2R4C7E1_9BURK</name>
<dbReference type="PANTHER" id="PTHR43199:SF1">
    <property type="entry name" value="GLUTATHIONE HYDROLASE PROENZYME"/>
    <property type="match status" value="1"/>
</dbReference>
<dbReference type="GO" id="GO:0006750">
    <property type="term" value="P:glutathione biosynthetic process"/>
    <property type="evidence" value="ECO:0007669"/>
    <property type="project" value="UniProtKB-KW"/>
</dbReference>
<evidence type="ECO:0000256" key="2">
    <source>
        <dbReference type="ARBA" id="ARBA00001089"/>
    </source>
</evidence>
<evidence type="ECO:0000313" key="14">
    <source>
        <dbReference type="Proteomes" id="UP000240505"/>
    </source>
</evidence>
<dbReference type="Gene3D" id="3.60.20.40">
    <property type="match status" value="1"/>
</dbReference>
<evidence type="ECO:0000256" key="10">
    <source>
        <dbReference type="PIRSR" id="PIRSR600101-2"/>
    </source>
</evidence>
<dbReference type="Gene3D" id="1.10.246.130">
    <property type="match status" value="1"/>
</dbReference>